<keyword evidence="3" id="KW-1185">Reference proteome</keyword>
<dbReference type="InterPro" id="IPR011989">
    <property type="entry name" value="ARM-like"/>
</dbReference>
<dbReference type="AlphaFoldDB" id="A0A1E3VP34"/>
<dbReference type="RefSeq" id="WP_069444360.1">
    <property type="nucleotide sequence ID" value="NZ_LPWE01000011.1"/>
</dbReference>
<comment type="caution">
    <text evidence="2">The sequence shown here is derived from an EMBL/GenBank/DDBJ whole genome shotgun (WGS) entry which is preliminary data.</text>
</comment>
<proteinExistence type="predicted"/>
<dbReference type="EMBL" id="LPWE01000011">
    <property type="protein sequence ID" value="ODR95061.1"/>
    <property type="molecule type" value="Genomic_DNA"/>
</dbReference>
<dbReference type="STRING" id="1774970.AUC70_04785"/>
<dbReference type="Pfam" id="PF05484">
    <property type="entry name" value="LRV_FeS"/>
    <property type="match status" value="1"/>
</dbReference>
<name>A0A1E3VP34_9HYPH</name>
<dbReference type="Proteomes" id="UP000094172">
    <property type="component" value="Unassembled WGS sequence"/>
</dbReference>
<evidence type="ECO:0000313" key="3">
    <source>
        <dbReference type="Proteomes" id="UP000094172"/>
    </source>
</evidence>
<organism evidence="2 3">
    <name type="scientific">Methyloceanibacter stevinii</name>
    <dbReference type="NCBI Taxonomy" id="1774970"/>
    <lineage>
        <taxon>Bacteria</taxon>
        <taxon>Pseudomonadati</taxon>
        <taxon>Pseudomonadota</taxon>
        <taxon>Alphaproteobacteria</taxon>
        <taxon>Hyphomicrobiales</taxon>
        <taxon>Hyphomicrobiaceae</taxon>
        <taxon>Methyloceanibacter</taxon>
    </lineage>
</organism>
<feature type="domain" description="LRV FeS4 cluster" evidence="1">
    <location>
        <begin position="9"/>
        <end position="59"/>
    </location>
</feature>
<protein>
    <submittedName>
        <fullName evidence="2">LRV FeS4 cluster domain-containing protein</fullName>
    </submittedName>
</protein>
<reference evidence="2 3" key="1">
    <citation type="journal article" date="2016" name="Environ. Microbiol.">
        <title>New Methyloceanibacter diversity from North Sea sediments includes methanotroph containing solely the soluble methane monooxygenase.</title>
        <authorList>
            <person name="Vekeman B."/>
            <person name="Kerckhof F.M."/>
            <person name="Cremers G."/>
            <person name="de Vos P."/>
            <person name="Vandamme P."/>
            <person name="Boon N."/>
            <person name="Op den Camp H.J."/>
            <person name="Heylen K."/>
        </authorList>
    </citation>
    <scope>NUCLEOTIDE SEQUENCE [LARGE SCALE GENOMIC DNA]</scope>
    <source>
        <strain evidence="2 3">R-67176</strain>
    </source>
</reference>
<evidence type="ECO:0000313" key="2">
    <source>
        <dbReference type="EMBL" id="ODR95061.1"/>
    </source>
</evidence>
<dbReference type="SUPFAM" id="SSF48371">
    <property type="entry name" value="ARM repeat"/>
    <property type="match status" value="1"/>
</dbReference>
<gene>
    <name evidence="2" type="ORF">AUC70_04785</name>
</gene>
<dbReference type="InterPro" id="IPR016024">
    <property type="entry name" value="ARM-type_fold"/>
</dbReference>
<dbReference type="Gene3D" id="1.25.10.10">
    <property type="entry name" value="Leucine-rich Repeat Variant"/>
    <property type="match status" value="1"/>
</dbReference>
<dbReference type="InterPro" id="IPR008665">
    <property type="entry name" value="LRV_FeS"/>
</dbReference>
<sequence>MTTDIQETLDWQGQEIDCGACAHEALRSEDKCEPRKACVQDRYARRIDRFFDQNPSLADGYLAHPYFELRAVAAKHATVFRLPPLLKDSEETVRWSAVRRLPYRYLLELRTDPHREVRIRIALTLNDDDLPSMMYDPDYYVRTVVARRISPKHLTSMMHDSEAAVRRVVVSRVEERFLMQMANDAEPSVRLEAARRLTPRQLVLLRRDPDWRVRFHVASNIEGEALAAMLDDSDPVVRQLVYARLARPDNGAVTEDEATEILNAESPKDEMLERTS</sequence>
<evidence type="ECO:0000259" key="1">
    <source>
        <dbReference type="Pfam" id="PF05484"/>
    </source>
</evidence>
<accession>A0A1E3VP34</accession>